<dbReference type="GO" id="GO:0007399">
    <property type="term" value="P:nervous system development"/>
    <property type="evidence" value="ECO:0007669"/>
    <property type="project" value="UniProtKB-ARBA"/>
</dbReference>
<dbReference type="PANTHER" id="PTHR11792:SF19">
    <property type="entry name" value="ARRESTIN-C"/>
    <property type="match status" value="1"/>
</dbReference>
<dbReference type="PRINTS" id="PR00309">
    <property type="entry name" value="ARRESTIN"/>
</dbReference>
<sequence length="343" mass="38971">QICIYLGKRDFVDHVENVDIVDGVLKVDTSKLNGRKVVVQLACFFHYGKDEFDVISWSFRKDIWIQHIQIYPPPAGDKPTITPMQDVLMKKAGEGAYPFTFNIPTNLPCSLYFLPAARDKGKACGIEFNIKAYIANEADDPNEKIDKKDTCQLIIRKIQFAPDKMLPGPEVNIYKQFMFSEKTIHLEVSIEKEVYYHGDPIKVRVKLNNQTNKVIKKIKISIDQTADVVLYSTDKYTKVVLCEEFRDQVKGQTTFDKEYVITPLLNNKEKHGLALDGRIKDEDTNLASSTILRADTCKDVQGIVVSYKIKVSLMVAKDGVWGRLISSYVTAEIPLILMSPKPK</sequence>
<dbReference type="Gene3D" id="2.60.40.640">
    <property type="match status" value="1"/>
</dbReference>
<dbReference type="GO" id="GO:0001664">
    <property type="term" value="F:G protein-coupled receptor binding"/>
    <property type="evidence" value="ECO:0007669"/>
    <property type="project" value="TreeGrafter"/>
</dbReference>
<dbReference type="EMBL" id="JABFDY010000005">
    <property type="protein sequence ID" value="KAF7707309.1"/>
    <property type="molecule type" value="Genomic_DNA"/>
</dbReference>
<dbReference type="Proteomes" id="UP000606274">
    <property type="component" value="Unassembled WGS sequence"/>
</dbReference>
<dbReference type="GO" id="GO:0007601">
    <property type="term" value="P:visual perception"/>
    <property type="evidence" value="ECO:0007669"/>
    <property type="project" value="UniProtKB-KW"/>
</dbReference>
<feature type="non-terminal residue" evidence="8">
    <location>
        <position position="343"/>
    </location>
</feature>
<keyword evidence="4" id="KW-0844">Vision</keyword>
<comment type="function">
    <text evidence="5">May play a role in an as yet undefined retina-specific signal transduction. Could bind to photoactivated-phosphorylated red/green opsins.</text>
</comment>
<protein>
    <recommendedName>
        <fullName evidence="2">Arrestin-C</fullName>
    </recommendedName>
    <alternativeName>
        <fullName evidence="6">Cone arrestin</fullName>
    </alternativeName>
</protein>
<dbReference type="SMART" id="SM01017">
    <property type="entry name" value="Arrestin_C"/>
    <property type="match status" value="1"/>
</dbReference>
<dbReference type="GO" id="GO:0002031">
    <property type="term" value="P:G protein-coupled receptor internalization"/>
    <property type="evidence" value="ECO:0007669"/>
    <property type="project" value="TreeGrafter"/>
</dbReference>
<reference evidence="8" key="1">
    <citation type="submission" date="2020-08" db="EMBL/GenBank/DDBJ databases">
        <title>Chromosome-level assembly of Southern catfish (Silurus meridionalis) provides insights into visual adaptation to the nocturnal and benthic lifestyles.</title>
        <authorList>
            <person name="Zhang Y."/>
            <person name="Wang D."/>
            <person name="Peng Z."/>
        </authorList>
    </citation>
    <scope>NUCLEOTIDE SEQUENCE</scope>
    <source>
        <strain evidence="8">SWU-2019-XX</strain>
        <tissue evidence="8">Muscle</tissue>
    </source>
</reference>
<dbReference type="GO" id="GO:0007165">
    <property type="term" value="P:signal transduction"/>
    <property type="evidence" value="ECO:0007669"/>
    <property type="project" value="InterPro"/>
</dbReference>
<proteinExistence type="inferred from homology"/>
<feature type="non-terminal residue" evidence="8">
    <location>
        <position position="1"/>
    </location>
</feature>
<dbReference type="InterPro" id="IPR014752">
    <property type="entry name" value="Arrestin-like_C"/>
</dbReference>
<dbReference type="AlphaFoldDB" id="A0A8T0BJM7"/>
<dbReference type="Gene3D" id="2.60.40.840">
    <property type="match status" value="1"/>
</dbReference>
<evidence type="ECO:0000313" key="8">
    <source>
        <dbReference type="EMBL" id="KAF7707309.1"/>
    </source>
</evidence>
<keyword evidence="9" id="KW-1185">Reference proteome</keyword>
<evidence type="ECO:0000256" key="1">
    <source>
        <dbReference type="ARBA" id="ARBA00005298"/>
    </source>
</evidence>
<evidence type="ECO:0000256" key="4">
    <source>
        <dbReference type="ARBA" id="ARBA00023305"/>
    </source>
</evidence>
<keyword evidence="3" id="KW-0716">Sensory transduction</keyword>
<evidence type="ECO:0000256" key="2">
    <source>
        <dbReference type="ARBA" id="ARBA00017730"/>
    </source>
</evidence>
<dbReference type="InterPro" id="IPR000698">
    <property type="entry name" value="Arrestin"/>
</dbReference>
<dbReference type="FunFam" id="2.60.40.840:FF:000002">
    <property type="entry name" value="Arrestin 3"/>
    <property type="match status" value="1"/>
</dbReference>
<dbReference type="Pfam" id="PF02752">
    <property type="entry name" value="Arrestin_C"/>
    <property type="match status" value="1"/>
</dbReference>
<dbReference type="InterPro" id="IPR011022">
    <property type="entry name" value="Arrestin_C-like"/>
</dbReference>
<evidence type="ECO:0000259" key="7">
    <source>
        <dbReference type="SMART" id="SM01017"/>
    </source>
</evidence>
<dbReference type="PANTHER" id="PTHR11792">
    <property type="entry name" value="ARRESTIN"/>
    <property type="match status" value="1"/>
</dbReference>
<feature type="domain" description="Arrestin C-terminal-like" evidence="7">
    <location>
        <begin position="180"/>
        <end position="342"/>
    </location>
</feature>
<dbReference type="SUPFAM" id="SSF81296">
    <property type="entry name" value="E set domains"/>
    <property type="match status" value="2"/>
</dbReference>
<dbReference type="InterPro" id="IPR014756">
    <property type="entry name" value="Ig_E-set"/>
</dbReference>
<dbReference type="InterPro" id="IPR014753">
    <property type="entry name" value="Arrestin_N"/>
</dbReference>
<dbReference type="Pfam" id="PF00339">
    <property type="entry name" value="Arrestin_N"/>
    <property type="match status" value="1"/>
</dbReference>
<evidence type="ECO:0000313" key="9">
    <source>
        <dbReference type="Proteomes" id="UP000606274"/>
    </source>
</evidence>
<name>A0A8T0BJM7_SILME</name>
<gene>
    <name evidence="8" type="ORF">HF521_018527</name>
</gene>
<evidence type="ECO:0000256" key="5">
    <source>
        <dbReference type="ARBA" id="ARBA00024976"/>
    </source>
</evidence>
<accession>A0A8T0BJM7</accession>
<evidence type="ECO:0000256" key="3">
    <source>
        <dbReference type="ARBA" id="ARBA00022606"/>
    </source>
</evidence>
<dbReference type="InterPro" id="IPR011021">
    <property type="entry name" value="Arrestin-like_N"/>
</dbReference>
<evidence type="ECO:0000256" key="6">
    <source>
        <dbReference type="ARBA" id="ARBA00031498"/>
    </source>
</evidence>
<organism evidence="8 9">
    <name type="scientific">Silurus meridionalis</name>
    <name type="common">Southern catfish</name>
    <name type="synonym">Silurus soldatovi meridionalis</name>
    <dbReference type="NCBI Taxonomy" id="175797"/>
    <lineage>
        <taxon>Eukaryota</taxon>
        <taxon>Metazoa</taxon>
        <taxon>Chordata</taxon>
        <taxon>Craniata</taxon>
        <taxon>Vertebrata</taxon>
        <taxon>Euteleostomi</taxon>
        <taxon>Actinopterygii</taxon>
        <taxon>Neopterygii</taxon>
        <taxon>Teleostei</taxon>
        <taxon>Ostariophysi</taxon>
        <taxon>Siluriformes</taxon>
        <taxon>Siluridae</taxon>
        <taxon>Silurus</taxon>
    </lineage>
</organism>
<comment type="caution">
    <text evidence="8">The sequence shown here is derived from an EMBL/GenBank/DDBJ whole genome shotgun (WGS) entry which is preliminary data.</text>
</comment>
<comment type="similarity">
    <text evidence="1">Belongs to the arrestin family.</text>
</comment>